<keyword evidence="1" id="KW-0732">Signal</keyword>
<reference evidence="2" key="1">
    <citation type="submission" date="2022-10" db="EMBL/GenBank/DDBJ databases">
        <authorList>
            <person name="Chen Y."/>
            <person name="Dougan E. K."/>
            <person name="Chan C."/>
            <person name="Rhodes N."/>
            <person name="Thang M."/>
        </authorList>
    </citation>
    <scope>NUCLEOTIDE SEQUENCE</scope>
</reference>
<organism evidence="2">
    <name type="scientific">Cladocopium goreaui</name>
    <dbReference type="NCBI Taxonomy" id="2562237"/>
    <lineage>
        <taxon>Eukaryota</taxon>
        <taxon>Sar</taxon>
        <taxon>Alveolata</taxon>
        <taxon>Dinophyceae</taxon>
        <taxon>Suessiales</taxon>
        <taxon>Symbiodiniaceae</taxon>
        <taxon>Cladocopium</taxon>
    </lineage>
</organism>
<dbReference type="OrthoDB" id="10539919at2759"/>
<protein>
    <submittedName>
        <fullName evidence="2">Uncharacterized protein</fullName>
    </submittedName>
</protein>
<dbReference type="EMBL" id="CAMXCT010001171">
    <property type="protein sequence ID" value="CAI3987482.1"/>
    <property type="molecule type" value="Genomic_DNA"/>
</dbReference>
<sequence>MLRRGLWLASLGCCSSTVSPGYEVECKQAVKSSQLLQISRGPCNLSQFPERSPEFYLEPDKMWGLDNASSSWKLVKSSNRSGCILRFPSSSKARSPTKESELSLHACLSILQPLERWRLDLALPASHGRKYPGSNPSLVPMPASLKPSFPAGRWFVVNRAGWGRCPGMEDFKNKPPFFLHKNLWGNGSYAAVLDQNFAVQAVSKIEVHGDLDWKHAIADVRLWVSPEGDVIIAFLPYFLGEIRNPLIAKLHVSATTVSDSDNGFRAWINRHEVRRPQYCDHPKNPMKNLGFLHFGASTFIMDRIYPTSVSALNLTLLNASEEIELAAHHNYTFEFLKGKRANGSLSNESFAVICAEPRLIRTTNATNHSPWSGVTGQVPHVFLHNGPSPVWIDELQVFLGIGHLARGERNHATSLPDHYTHQFFALAPDFQNDSQDDSQVAQGQQTFRLISASPEFCFSSVQAPLDCENIQFASTLVRDGSSLLVGYGIEDCDSFIQRFALDQVLHSLRNLDL</sequence>
<evidence type="ECO:0000313" key="4">
    <source>
        <dbReference type="Proteomes" id="UP001152797"/>
    </source>
</evidence>
<accession>A0A9P1C8H1</accession>
<dbReference type="Proteomes" id="UP001152797">
    <property type="component" value="Unassembled WGS sequence"/>
</dbReference>
<evidence type="ECO:0000313" key="2">
    <source>
        <dbReference type="EMBL" id="CAI3987482.1"/>
    </source>
</evidence>
<keyword evidence="4" id="KW-1185">Reference proteome</keyword>
<reference evidence="3" key="2">
    <citation type="submission" date="2024-04" db="EMBL/GenBank/DDBJ databases">
        <authorList>
            <person name="Chen Y."/>
            <person name="Shah S."/>
            <person name="Dougan E. K."/>
            <person name="Thang M."/>
            <person name="Chan C."/>
        </authorList>
    </citation>
    <scope>NUCLEOTIDE SEQUENCE [LARGE SCALE GENOMIC DNA]</scope>
</reference>
<feature type="chain" id="PRO_5043270213" evidence="1">
    <location>
        <begin position="21"/>
        <end position="513"/>
    </location>
</feature>
<comment type="caution">
    <text evidence="2">The sequence shown here is derived from an EMBL/GenBank/DDBJ whole genome shotgun (WGS) entry which is preliminary data.</text>
</comment>
<dbReference type="AlphaFoldDB" id="A0A9P1C8H1"/>
<dbReference type="EMBL" id="CAMXCT030001171">
    <property type="protein sequence ID" value="CAL4774794.1"/>
    <property type="molecule type" value="Genomic_DNA"/>
</dbReference>
<evidence type="ECO:0000256" key="1">
    <source>
        <dbReference type="SAM" id="SignalP"/>
    </source>
</evidence>
<gene>
    <name evidence="2" type="ORF">C1SCF055_LOCUS14750</name>
</gene>
<dbReference type="EMBL" id="CAMXCT020001171">
    <property type="protein sequence ID" value="CAL1140857.1"/>
    <property type="molecule type" value="Genomic_DNA"/>
</dbReference>
<proteinExistence type="predicted"/>
<name>A0A9P1C8H1_9DINO</name>
<evidence type="ECO:0000313" key="3">
    <source>
        <dbReference type="EMBL" id="CAL1140857.1"/>
    </source>
</evidence>
<feature type="signal peptide" evidence="1">
    <location>
        <begin position="1"/>
        <end position="20"/>
    </location>
</feature>